<proteinExistence type="predicted"/>
<dbReference type="Proteomes" id="UP000294927">
    <property type="component" value="Unassembled WGS sequence"/>
</dbReference>
<feature type="region of interest" description="Disordered" evidence="1">
    <location>
        <begin position="415"/>
        <end position="459"/>
    </location>
</feature>
<keyword evidence="2" id="KW-0472">Membrane</keyword>
<sequence length="459" mass="51867">MKFPTLSRMFSRRPRPGSGRVERDLTGLLKISHERGTTARRTPPDLSDAEAAVQNRVIHEELREDQRARTDLKKLSEKLVSSAHDALAALQKLKKLPLRERAIRPTTQAVEVGTPSDGEKARWFDAYRPLVSARVLLLLEITFLVVEIFFWYSTFSEAIDRRDPWYAPERIGAVLLALLIPFVGIYAAWLLGKLGHRWFMAYPGISRRRHLGIFVGAFVFVLVLTAVSWLVFDRFDAAEQQFGANQIASPLPMACVFGAVMLVDMCARLVLASESHEQYRRTVRTFEKLERKVVRANKIHTQRWMALRTSVQYRRGQLGRIATVGIGLVTDAAAQWDRRDHSWMIAVPDSSLRPIPDEDPSDLWIPANQAMVSLGQSPRQVPQPLLDGAVNDLAVWLPLDQDSLRREIDTYWRELHQGESPPRDDDEQGPRPPNGSHGPEAPTRPYALSNGSGDTPGEH</sequence>
<accession>A0A4V3FQL9</accession>
<organism evidence="3 4">
    <name type="scientific">Actinophytocola oryzae</name>
    <dbReference type="NCBI Taxonomy" id="502181"/>
    <lineage>
        <taxon>Bacteria</taxon>
        <taxon>Bacillati</taxon>
        <taxon>Actinomycetota</taxon>
        <taxon>Actinomycetes</taxon>
        <taxon>Pseudonocardiales</taxon>
        <taxon>Pseudonocardiaceae</taxon>
    </lineage>
</organism>
<protein>
    <submittedName>
        <fullName evidence="3">Uncharacterized protein</fullName>
    </submittedName>
</protein>
<dbReference type="AlphaFoldDB" id="A0A4V3FQL9"/>
<reference evidence="3 4" key="1">
    <citation type="submission" date="2019-03" db="EMBL/GenBank/DDBJ databases">
        <title>Genomic Encyclopedia of Archaeal and Bacterial Type Strains, Phase II (KMG-II): from individual species to whole genera.</title>
        <authorList>
            <person name="Goeker M."/>
        </authorList>
    </citation>
    <scope>NUCLEOTIDE SEQUENCE [LARGE SCALE GENOMIC DNA]</scope>
    <source>
        <strain evidence="3 4">DSM 45499</strain>
    </source>
</reference>
<evidence type="ECO:0000256" key="1">
    <source>
        <dbReference type="SAM" id="MobiDB-lite"/>
    </source>
</evidence>
<feature type="transmembrane region" description="Helical" evidence="2">
    <location>
        <begin position="251"/>
        <end position="271"/>
    </location>
</feature>
<evidence type="ECO:0000313" key="4">
    <source>
        <dbReference type="Proteomes" id="UP000294927"/>
    </source>
</evidence>
<name>A0A4V3FQL9_9PSEU</name>
<keyword evidence="2" id="KW-0812">Transmembrane</keyword>
<feature type="transmembrane region" description="Helical" evidence="2">
    <location>
        <begin position="130"/>
        <end position="151"/>
    </location>
</feature>
<feature type="transmembrane region" description="Helical" evidence="2">
    <location>
        <begin position="211"/>
        <end position="231"/>
    </location>
</feature>
<evidence type="ECO:0000256" key="2">
    <source>
        <dbReference type="SAM" id="Phobius"/>
    </source>
</evidence>
<feature type="region of interest" description="Disordered" evidence="1">
    <location>
        <begin position="1"/>
        <end position="21"/>
    </location>
</feature>
<keyword evidence="4" id="KW-1185">Reference proteome</keyword>
<gene>
    <name evidence="3" type="ORF">CLV71_124150</name>
</gene>
<keyword evidence="2" id="KW-1133">Transmembrane helix</keyword>
<evidence type="ECO:0000313" key="3">
    <source>
        <dbReference type="EMBL" id="TDV40131.1"/>
    </source>
</evidence>
<feature type="transmembrane region" description="Helical" evidence="2">
    <location>
        <begin position="171"/>
        <end position="191"/>
    </location>
</feature>
<dbReference type="EMBL" id="SOCP01000024">
    <property type="protein sequence ID" value="TDV40131.1"/>
    <property type="molecule type" value="Genomic_DNA"/>
</dbReference>
<comment type="caution">
    <text evidence="3">The sequence shown here is derived from an EMBL/GenBank/DDBJ whole genome shotgun (WGS) entry which is preliminary data.</text>
</comment>